<dbReference type="NCBIfam" id="TIGR04183">
    <property type="entry name" value="Por_Secre_tail"/>
    <property type="match status" value="1"/>
</dbReference>
<protein>
    <submittedName>
        <fullName evidence="3">T9SS type A sorting domain-containing protein</fullName>
    </submittedName>
</protein>
<evidence type="ECO:0000256" key="1">
    <source>
        <dbReference type="SAM" id="SignalP"/>
    </source>
</evidence>
<dbReference type="Gene3D" id="2.80.10.50">
    <property type="match status" value="4"/>
</dbReference>
<evidence type="ECO:0000313" key="3">
    <source>
        <dbReference type="EMBL" id="QEC69531.1"/>
    </source>
</evidence>
<accession>A0A5B8VEV3</accession>
<dbReference type="InterPro" id="IPR013431">
    <property type="entry name" value="Delta_60_rpt"/>
</dbReference>
<dbReference type="EMBL" id="CP042435">
    <property type="protein sequence ID" value="QEC69531.1"/>
    <property type="molecule type" value="Genomic_DNA"/>
</dbReference>
<dbReference type="Pfam" id="PF18962">
    <property type="entry name" value="Por_Secre_tail"/>
    <property type="match status" value="1"/>
</dbReference>
<dbReference type="SUPFAM" id="SSF63829">
    <property type="entry name" value="Calcium-dependent phosphotriesterase"/>
    <property type="match status" value="1"/>
</dbReference>
<feature type="domain" description="Secretion system C-terminal sorting" evidence="2">
    <location>
        <begin position="535"/>
        <end position="604"/>
    </location>
</feature>
<evidence type="ECO:0000259" key="2">
    <source>
        <dbReference type="Pfam" id="PF18962"/>
    </source>
</evidence>
<dbReference type="NCBIfam" id="TIGR02608">
    <property type="entry name" value="delta_60_rpt"/>
    <property type="match status" value="8"/>
</dbReference>
<feature type="chain" id="PRO_5022849174" evidence="1">
    <location>
        <begin position="23"/>
        <end position="607"/>
    </location>
</feature>
<dbReference type="KEGG" id="pgin:FRZ67_20310"/>
<reference evidence="3 4" key="1">
    <citation type="journal article" date="2016" name="Int. J. Syst. Evol. Microbiol.">
        <title>Panacibacter ginsenosidivorans gen. nov., sp. nov., with ginsenoside converting activity isolated from soil of a ginseng field.</title>
        <authorList>
            <person name="Siddiqi M.Z."/>
            <person name="Muhammad Shafi S."/>
            <person name="Choi K.D."/>
            <person name="Im W.T."/>
        </authorList>
    </citation>
    <scope>NUCLEOTIDE SEQUENCE [LARGE SCALE GENOMIC DNA]</scope>
    <source>
        <strain evidence="3 4">Gsoil1550</strain>
    </source>
</reference>
<name>A0A5B8VEV3_9BACT</name>
<dbReference type="InterPro" id="IPR026444">
    <property type="entry name" value="Secre_tail"/>
</dbReference>
<proteinExistence type="predicted"/>
<keyword evidence="4" id="KW-1185">Reference proteome</keyword>
<organism evidence="3 4">
    <name type="scientific">Panacibacter ginsenosidivorans</name>
    <dbReference type="NCBI Taxonomy" id="1813871"/>
    <lineage>
        <taxon>Bacteria</taxon>
        <taxon>Pseudomonadati</taxon>
        <taxon>Bacteroidota</taxon>
        <taxon>Chitinophagia</taxon>
        <taxon>Chitinophagales</taxon>
        <taxon>Chitinophagaceae</taxon>
        <taxon>Panacibacter</taxon>
    </lineage>
</organism>
<dbReference type="Pfam" id="PF17164">
    <property type="entry name" value="DUF5122"/>
    <property type="match status" value="6"/>
</dbReference>
<keyword evidence="1" id="KW-0732">Signal</keyword>
<sequence length="607" mass="65618">MKKYFLAMVSFMFVVVSGIAQPGTLDVTFGNAGKVITNLNGDDYGSAVTVQPDSKILIGGTSNSNFALIRYNSDGSLDAHFGINGTVFTSFDTANSTSGARVISLQEDGKILLVGATTGNSGRQLAIARYKTNGSLDSSFGVNGKVVSNFSSGWTGTGIAIQSDQKILITAYVTHLGAYINSFALLRYNSTGILDSTFGINGIGEMILDHDIPVYDVGIQSDGKIVVAGFNQFESSQHQVRDSIMLIRYKDNGLRDSSFGDNGIALAYANSPYPAGLQLRVLEDDKIVVSGFSKDGINNSFAILRFNAAGSLDSTFGVDGIRITKLNTSQDNSTDFDNAYCLAIQDDGKIVQGGTTKGSSNIDFALIRYHANGNIDSSFGTNGFVVTPVGTNDDFAFATAIQPDNKIVLGGYSYNGTDNDYSVVRYNYEAIVPIKLLSFNAIVNGKSVLLNWQTASEINNDHFIIERSGSVNNNFKEIAKVTSKGNSNQVQQYTFEDTHSFVGKNYYRLKQVDKDGHIDYSKIVLVNFGDINVKVYPNPASAILSIEGLKQGEKTTLTIHNGNGLIVAKTITDSYSYSWNIRSLPAGTYFLKIKNGENETVQQFVKQ</sequence>
<evidence type="ECO:0000313" key="4">
    <source>
        <dbReference type="Proteomes" id="UP000321533"/>
    </source>
</evidence>
<dbReference type="AlphaFoldDB" id="A0A5B8VEV3"/>
<dbReference type="Proteomes" id="UP000321533">
    <property type="component" value="Chromosome"/>
</dbReference>
<feature type="signal peptide" evidence="1">
    <location>
        <begin position="1"/>
        <end position="22"/>
    </location>
</feature>
<dbReference type="Gene3D" id="2.60.40.10">
    <property type="entry name" value="Immunoglobulins"/>
    <property type="match status" value="1"/>
</dbReference>
<gene>
    <name evidence="3" type="ORF">FRZ67_20310</name>
</gene>
<dbReference type="InterPro" id="IPR013783">
    <property type="entry name" value="Ig-like_fold"/>
</dbReference>